<dbReference type="OrthoDB" id="9812429at2"/>
<reference evidence="3 4" key="1">
    <citation type="submission" date="2018-08" db="EMBL/GenBank/DDBJ databases">
        <title>A genome reference for cultivated species of the human gut microbiota.</title>
        <authorList>
            <person name="Zou Y."/>
            <person name="Xue W."/>
            <person name="Luo G."/>
        </authorList>
    </citation>
    <scope>NUCLEOTIDE SEQUENCE [LARGE SCALE GENOMIC DNA]</scope>
    <source>
        <strain evidence="3 4">AM07-24</strain>
    </source>
</reference>
<protein>
    <recommendedName>
        <fullName evidence="2">Putative amidase domain-containing protein</fullName>
    </recommendedName>
</protein>
<dbReference type="InterPro" id="IPR024301">
    <property type="entry name" value="Amidase_6"/>
</dbReference>
<dbReference type="PANTHER" id="PTHR40032">
    <property type="entry name" value="EXPORTED PROTEIN-RELATED"/>
    <property type="match status" value="1"/>
</dbReference>
<dbReference type="Proteomes" id="UP000284841">
    <property type="component" value="Unassembled WGS sequence"/>
</dbReference>
<feature type="signal peptide" evidence="1">
    <location>
        <begin position="1"/>
        <end position="29"/>
    </location>
</feature>
<comment type="caution">
    <text evidence="3">The sequence shown here is derived from an EMBL/GenBank/DDBJ whole genome shotgun (WGS) entry which is preliminary data.</text>
</comment>
<gene>
    <name evidence="3" type="ORF">DW099_12035</name>
</gene>
<keyword evidence="1" id="KW-0732">Signal</keyword>
<feature type="chain" id="PRO_5019386882" description="Putative amidase domain-containing protein" evidence="1">
    <location>
        <begin position="30"/>
        <end position="352"/>
    </location>
</feature>
<dbReference type="Pfam" id="PF12671">
    <property type="entry name" value="Amidase_6"/>
    <property type="match status" value="1"/>
</dbReference>
<dbReference type="AlphaFoldDB" id="A0A415E1D1"/>
<keyword evidence="4" id="KW-1185">Reference proteome</keyword>
<evidence type="ECO:0000259" key="2">
    <source>
        <dbReference type="Pfam" id="PF12671"/>
    </source>
</evidence>
<evidence type="ECO:0000313" key="3">
    <source>
        <dbReference type="EMBL" id="RHJ87420.1"/>
    </source>
</evidence>
<feature type="domain" description="Putative amidase" evidence="2">
    <location>
        <begin position="180"/>
        <end position="337"/>
    </location>
</feature>
<organism evidence="3 4">
    <name type="scientific">Emergencia timonensis</name>
    <dbReference type="NCBI Taxonomy" id="1776384"/>
    <lineage>
        <taxon>Bacteria</taxon>
        <taxon>Bacillati</taxon>
        <taxon>Bacillota</taxon>
        <taxon>Clostridia</taxon>
        <taxon>Peptostreptococcales</taxon>
        <taxon>Anaerovoracaceae</taxon>
        <taxon>Emergencia</taxon>
    </lineage>
</organism>
<sequence length="352" mass="38869">MKGQKKMKKFITCIITVVMVLATAFPIYATDVKEEKEVSFREIQATIEDYFIKNDINMSVESKEFYDYAVEELLGVGDVGIKELDTYNLILEYMAEFKNVYGDYLICESILSQEEADKELIADILNSNDCLSYNMQNGQITFGLTERFKETTIGDIIVRNMIAAYETDKVNITPMAINSYTPSKAATYARLHANGQNVLYPYYAGQDCTNFVSQCLSAGGLPMAGTNTRTGVYSSTSNWYCKCTESSSYDPDKGRKYAVTTSWIRVADFNTYFTGKAKSKTKKTTASALNSSCAVGDVVQVLSAAGTPEHTVIISKKTNGAAYYCGHSNSATDKAVSNLFSGGKKVLLFDLT</sequence>
<proteinExistence type="predicted"/>
<dbReference type="PANTHER" id="PTHR40032:SF1">
    <property type="entry name" value="EXPORTED PROTEIN"/>
    <property type="match status" value="1"/>
</dbReference>
<evidence type="ECO:0000313" key="4">
    <source>
        <dbReference type="Proteomes" id="UP000284841"/>
    </source>
</evidence>
<name>A0A415E1D1_9FIRM</name>
<dbReference type="STRING" id="1776384.GCA_900086585_00978"/>
<evidence type="ECO:0000256" key="1">
    <source>
        <dbReference type="SAM" id="SignalP"/>
    </source>
</evidence>
<accession>A0A415E1D1</accession>
<dbReference type="EMBL" id="QRMS01000003">
    <property type="protein sequence ID" value="RHJ87420.1"/>
    <property type="molecule type" value="Genomic_DNA"/>
</dbReference>